<dbReference type="InterPro" id="IPR008271">
    <property type="entry name" value="Ser/Thr_kinase_AS"/>
</dbReference>
<dbReference type="EMBL" id="VXIV02002024">
    <property type="protein sequence ID" value="KAF6027785.1"/>
    <property type="molecule type" value="Genomic_DNA"/>
</dbReference>
<feature type="compositionally biased region" description="Polar residues" evidence="8">
    <location>
        <begin position="688"/>
        <end position="699"/>
    </location>
</feature>
<keyword evidence="4" id="KW-0418">Kinase</keyword>
<keyword evidence="1" id="KW-0723">Serine/threonine-protein kinase</keyword>
<feature type="chain" id="PRO_5029458788" description="Protein kinase domain-containing protein" evidence="9">
    <location>
        <begin position="22"/>
        <end position="733"/>
    </location>
</feature>
<dbReference type="GO" id="GO:0043484">
    <property type="term" value="P:regulation of RNA splicing"/>
    <property type="evidence" value="ECO:0007669"/>
    <property type="project" value="TreeGrafter"/>
</dbReference>
<keyword evidence="5 7" id="KW-0067">ATP-binding</keyword>
<feature type="compositionally biased region" description="Polar residues" evidence="8">
    <location>
        <begin position="608"/>
        <end position="623"/>
    </location>
</feature>
<feature type="region of interest" description="Disordered" evidence="8">
    <location>
        <begin position="454"/>
        <end position="475"/>
    </location>
</feature>
<evidence type="ECO:0000256" key="7">
    <source>
        <dbReference type="PROSITE-ProRule" id="PRU10141"/>
    </source>
</evidence>
<organism evidence="11 12">
    <name type="scientific">Bugula neritina</name>
    <name type="common">Brown bryozoan</name>
    <name type="synonym">Sertularia neritina</name>
    <dbReference type="NCBI Taxonomy" id="10212"/>
    <lineage>
        <taxon>Eukaryota</taxon>
        <taxon>Metazoa</taxon>
        <taxon>Spiralia</taxon>
        <taxon>Lophotrochozoa</taxon>
        <taxon>Bryozoa</taxon>
        <taxon>Gymnolaemata</taxon>
        <taxon>Cheilostomatida</taxon>
        <taxon>Flustrina</taxon>
        <taxon>Buguloidea</taxon>
        <taxon>Bugulidae</taxon>
        <taxon>Bugula</taxon>
    </lineage>
</organism>
<feature type="compositionally biased region" description="Polar residues" evidence="8">
    <location>
        <begin position="591"/>
        <end position="600"/>
    </location>
</feature>
<keyword evidence="2" id="KW-0808">Transferase</keyword>
<sequence>MIPCLLCSAFVFLDEIISTLGEGTFGKVVQVRDGHRENVYVALKIIKNVDKYREAAMLEINVLEKLGRKDPEGKYLCVKMLDWFNYYGHMCLTFEMLGLSVFDFMKDNHYLPYPLHQVRHIGKQLTYSVKFLHDNRLTHTDLKPENILFLNSDYDVVFNERKKKDQKIVKDSSTRLIDFGSATFDDEHHSTIVSTRHYRAPEVILELGWSHPCDVWSIGCILFELYTGYTLFQTHDNLEHLAMMERILGPLPHRMTRKTRTDFFYHGRLDWDPNTTAGRYVREMCKPLHRYMKHEDEETRQLFDLITLMLEYDPNERITLSGALQHPYFSRADDVMEHRRSDSSREHRHNRRAKRIATDIQVMFPQFDFDTILAVVKAEVTNEASVARLVELDDQRNRDIAEQFAKNSKRQEQMREENKRHLLAKSHSKSSSFKSNAESVSLNQPELYSGVVESQNLNKSNSDSKDPVSKELEGNLCSKDEGRVISLPSYSDLSSPAVDLLLRGYGGREKHAPEKNTDFSLPSHVVEDTLKRNISDSKMYPEASGGDLSAKKEARRKARQERRERQQKQRLEAAKLQQEVAVERRQRTARNKNGTSVTTRSSKEKPSESTAILHTLETSSESGKPQEEKRTMHGASSGYDTGSERNQDGVDNLPREAMSNNTKKGDHVPSGPLKAERKGVKYACGTKYDSSSSHTATKNKPSKYESKKSKRYNRRKTLNYDHYSTDQQDRTSL</sequence>
<feature type="compositionally biased region" description="Basic and acidic residues" evidence="8">
    <location>
        <begin position="409"/>
        <end position="420"/>
    </location>
</feature>
<evidence type="ECO:0000256" key="9">
    <source>
        <dbReference type="SAM" id="SignalP"/>
    </source>
</evidence>
<accession>A0A7J7JP23</accession>
<evidence type="ECO:0000259" key="10">
    <source>
        <dbReference type="PROSITE" id="PS50011"/>
    </source>
</evidence>
<feature type="signal peptide" evidence="9">
    <location>
        <begin position="1"/>
        <end position="21"/>
    </location>
</feature>
<comment type="caution">
    <text evidence="11">The sequence shown here is derived from an EMBL/GenBank/DDBJ whole genome shotgun (WGS) entry which is preliminary data.</text>
</comment>
<proteinExistence type="inferred from homology"/>
<evidence type="ECO:0000313" key="12">
    <source>
        <dbReference type="Proteomes" id="UP000593567"/>
    </source>
</evidence>
<name>A0A7J7JP23_BUGNE</name>
<gene>
    <name evidence="11" type="ORF">EB796_013905</name>
</gene>
<dbReference type="AlphaFoldDB" id="A0A7J7JP23"/>
<feature type="compositionally biased region" description="Basic and acidic residues" evidence="8">
    <location>
        <begin position="462"/>
        <end position="475"/>
    </location>
</feature>
<dbReference type="InterPro" id="IPR011009">
    <property type="entry name" value="Kinase-like_dom_sf"/>
</dbReference>
<feature type="domain" description="Protein kinase" evidence="10">
    <location>
        <begin position="14"/>
        <end position="329"/>
    </location>
</feature>
<evidence type="ECO:0000313" key="11">
    <source>
        <dbReference type="EMBL" id="KAF6027785.1"/>
    </source>
</evidence>
<evidence type="ECO:0000256" key="5">
    <source>
        <dbReference type="ARBA" id="ARBA00022840"/>
    </source>
</evidence>
<dbReference type="PROSITE" id="PS50011">
    <property type="entry name" value="PROTEIN_KINASE_DOM"/>
    <property type="match status" value="1"/>
</dbReference>
<keyword evidence="3 7" id="KW-0547">Nucleotide-binding</keyword>
<dbReference type="GO" id="GO:0005524">
    <property type="term" value="F:ATP binding"/>
    <property type="evidence" value="ECO:0007669"/>
    <property type="project" value="UniProtKB-UniRule"/>
</dbReference>
<dbReference type="InterPro" id="IPR000719">
    <property type="entry name" value="Prot_kinase_dom"/>
</dbReference>
<feature type="compositionally biased region" description="Low complexity" evidence="8">
    <location>
        <begin position="429"/>
        <end position="441"/>
    </location>
</feature>
<dbReference type="PANTHER" id="PTHR45646">
    <property type="entry name" value="SERINE/THREONINE-PROTEIN KINASE DOA-RELATED"/>
    <property type="match status" value="1"/>
</dbReference>
<feature type="region of interest" description="Disordered" evidence="8">
    <location>
        <begin position="532"/>
        <end position="733"/>
    </location>
</feature>
<feature type="compositionally biased region" description="Basic residues" evidence="8">
    <location>
        <begin position="708"/>
        <end position="717"/>
    </location>
</feature>
<dbReference type="SUPFAM" id="SSF56112">
    <property type="entry name" value="Protein kinase-like (PK-like)"/>
    <property type="match status" value="1"/>
</dbReference>
<dbReference type="Gene3D" id="3.30.200.20">
    <property type="entry name" value="Phosphorylase Kinase, domain 1"/>
    <property type="match status" value="1"/>
</dbReference>
<keyword evidence="9" id="KW-0732">Signal</keyword>
<dbReference type="Pfam" id="PF00069">
    <property type="entry name" value="Pkinase"/>
    <property type="match status" value="1"/>
</dbReference>
<evidence type="ECO:0000256" key="8">
    <source>
        <dbReference type="SAM" id="MobiDB-lite"/>
    </source>
</evidence>
<protein>
    <recommendedName>
        <fullName evidence="10">Protein kinase domain-containing protein</fullName>
    </recommendedName>
</protein>
<evidence type="ECO:0000256" key="3">
    <source>
        <dbReference type="ARBA" id="ARBA00022741"/>
    </source>
</evidence>
<feature type="region of interest" description="Disordered" evidence="8">
    <location>
        <begin position="404"/>
        <end position="441"/>
    </location>
</feature>
<dbReference type="InterPro" id="IPR051175">
    <property type="entry name" value="CLK_kinases"/>
</dbReference>
<dbReference type="PROSITE" id="PS00107">
    <property type="entry name" value="PROTEIN_KINASE_ATP"/>
    <property type="match status" value="1"/>
</dbReference>
<evidence type="ECO:0000256" key="1">
    <source>
        <dbReference type="ARBA" id="ARBA00022527"/>
    </source>
</evidence>
<comment type="similarity">
    <text evidence="6">Belongs to the protein kinase superfamily. CMGC Ser/Thr protein kinase family. Lammer subfamily.</text>
</comment>
<evidence type="ECO:0000256" key="2">
    <source>
        <dbReference type="ARBA" id="ARBA00022679"/>
    </source>
</evidence>
<evidence type="ECO:0000256" key="6">
    <source>
        <dbReference type="ARBA" id="ARBA00037966"/>
    </source>
</evidence>
<keyword evidence="12" id="KW-1185">Reference proteome</keyword>
<feature type="compositionally biased region" description="Basic and acidic residues" evidence="8">
    <location>
        <begin position="561"/>
        <end position="573"/>
    </location>
</feature>
<dbReference type="InterPro" id="IPR017441">
    <property type="entry name" value="Protein_kinase_ATP_BS"/>
</dbReference>
<dbReference type="CDD" id="cd14134">
    <property type="entry name" value="PKc_CLK"/>
    <property type="match status" value="1"/>
</dbReference>
<dbReference type="GO" id="GO:0004674">
    <property type="term" value="F:protein serine/threonine kinase activity"/>
    <property type="evidence" value="ECO:0007669"/>
    <property type="project" value="UniProtKB-KW"/>
</dbReference>
<dbReference type="OrthoDB" id="283111at2759"/>
<dbReference type="Proteomes" id="UP000593567">
    <property type="component" value="Unassembled WGS sequence"/>
</dbReference>
<dbReference type="PROSITE" id="PS00108">
    <property type="entry name" value="PROTEIN_KINASE_ST"/>
    <property type="match status" value="1"/>
</dbReference>
<dbReference type="PANTHER" id="PTHR45646:SF11">
    <property type="entry name" value="SERINE_THREONINE-PROTEIN KINASE DOA"/>
    <property type="match status" value="1"/>
</dbReference>
<reference evidence="11" key="1">
    <citation type="submission" date="2020-06" db="EMBL/GenBank/DDBJ databases">
        <title>Draft genome of Bugula neritina, a colonial animal packing powerful symbionts and potential medicines.</title>
        <authorList>
            <person name="Rayko M."/>
        </authorList>
    </citation>
    <scope>NUCLEOTIDE SEQUENCE [LARGE SCALE GENOMIC DNA]</scope>
    <source>
        <strain evidence="11">Kwan_BN1</strain>
    </source>
</reference>
<dbReference type="SMART" id="SM00220">
    <property type="entry name" value="S_TKc"/>
    <property type="match status" value="1"/>
</dbReference>
<dbReference type="Gene3D" id="1.10.510.10">
    <property type="entry name" value="Transferase(Phosphotransferase) domain 1"/>
    <property type="match status" value="1"/>
</dbReference>
<dbReference type="GO" id="GO:0005634">
    <property type="term" value="C:nucleus"/>
    <property type="evidence" value="ECO:0007669"/>
    <property type="project" value="TreeGrafter"/>
</dbReference>
<feature type="compositionally biased region" description="Basic and acidic residues" evidence="8">
    <location>
        <begin position="723"/>
        <end position="733"/>
    </location>
</feature>
<feature type="binding site" evidence="7">
    <location>
        <position position="44"/>
    </location>
    <ligand>
        <name>ATP</name>
        <dbReference type="ChEBI" id="CHEBI:30616"/>
    </ligand>
</feature>
<evidence type="ECO:0000256" key="4">
    <source>
        <dbReference type="ARBA" id="ARBA00022777"/>
    </source>
</evidence>